<dbReference type="OrthoDB" id="9967499at2"/>
<accession>A0A5R9K2V3</accession>
<sequence>MPVAIIEIVLSVAAILGGAFTVLSKLFGGHDSFRVKRKGTDEWVEVNDLSKKDLKRLRETLAK</sequence>
<name>A0A5R9K2V3_9BACT</name>
<keyword evidence="1" id="KW-0472">Membrane</keyword>
<keyword evidence="1" id="KW-1133">Transmembrane helix</keyword>
<dbReference type="AlphaFoldDB" id="A0A5R9K2V3"/>
<dbReference type="EMBL" id="VCEI01000033">
    <property type="protein sequence ID" value="TLU88688.1"/>
    <property type="molecule type" value="Genomic_DNA"/>
</dbReference>
<reference evidence="2 3" key="1">
    <citation type="submission" date="2019-05" db="EMBL/GenBank/DDBJ databases">
        <authorList>
            <person name="Qu J.-H."/>
        </authorList>
    </citation>
    <scope>NUCLEOTIDE SEQUENCE [LARGE SCALE GENOMIC DNA]</scope>
    <source>
        <strain evidence="2 3">Z12</strain>
    </source>
</reference>
<evidence type="ECO:0000313" key="3">
    <source>
        <dbReference type="Proteomes" id="UP000309788"/>
    </source>
</evidence>
<evidence type="ECO:0000256" key="1">
    <source>
        <dbReference type="SAM" id="Phobius"/>
    </source>
</evidence>
<organism evidence="2 3">
    <name type="scientific">Dyadobacter sediminis</name>
    <dbReference type="NCBI Taxonomy" id="1493691"/>
    <lineage>
        <taxon>Bacteria</taxon>
        <taxon>Pseudomonadati</taxon>
        <taxon>Bacteroidota</taxon>
        <taxon>Cytophagia</taxon>
        <taxon>Cytophagales</taxon>
        <taxon>Spirosomataceae</taxon>
        <taxon>Dyadobacter</taxon>
    </lineage>
</organism>
<gene>
    <name evidence="2" type="ORF">FEM55_24590</name>
</gene>
<protein>
    <submittedName>
        <fullName evidence="2">Uncharacterized protein</fullName>
    </submittedName>
</protein>
<proteinExistence type="predicted"/>
<feature type="transmembrane region" description="Helical" evidence="1">
    <location>
        <begin position="6"/>
        <end position="28"/>
    </location>
</feature>
<dbReference type="RefSeq" id="WP_138284173.1">
    <property type="nucleotide sequence ID" value="NZ_BMGE01000008.1"/>
</dbReference>
<evidence type="ECO:0000313" key="2">
    <source>
        <dbReference type="EMBL" id="TLU88688.1"/>
    </source>
</evidence>
<comment type="caution">
    <text evidence="2">The sequence shown here is derived from an EMBL/GenBank/DDBJ whole genome shotgun (WGS) entry which is preliminary data.</text>
</comment>
<keyword evidence="1" id="KW-0812">Transmembrane</keyword>
<keyword evidence="3" id="KW-1185">Reference proteome</keyword>
<dbReference type="Proteomes" id="UP000309788">
    <property type="component" value="Unassembled WGS sequence"/>
</dbReference>